<reference evidence="2" key="1">
    <citation type="submission" date="2018-11" db="EMBL/GenBank/DDBJ databases">
        <authorList>
            <consortium name="Pathogen Informatics"/>
        </authorList>
    </citation>
    <scope>NUCLEOTIDE SEQUENCE</scope>
</reference>
<evidence type="ECO:0000256" key="1">
    <source>
        <dbReference type="SAM" id="Phobius"/>
    </source>
</evidence>
<organism evidence="2 3">
    <name type="scientific">Protopolystoma xenopodis</name>
    <dbReference type="NCBI Taxonomy" id="117903"/>
    <lineage>
        <taxon>Eukaryota</taxon>
        <taxon>Metazoa</taxon>
        <taxon>Spiralia</taxon>
        <taxon>Lophotrochozoa</taxon>
        <taxon>Platyhelminthes</taxon>
        <taxon>Monogenea</taxon>
        <taxon>Polyopisthocotylea</taxon>
        <taxon>Polystomatidea</taxon>
        <taxon>Polystomatidae</taxon>
        <taxon>Protopolystoma</taxon>
    </lineage>
</organism>
<keyword evidence="1" id="KW-1133">Transmembrane helix</keyword>
<keyword evidence="3" id="KW-1185">Reference proteome</keyword>
<sequence>MFFTNIYIVIPILVGLRPLGIAVYKLFCFIKILKLSIPRGECSSQMIRPVTLILRLLVNLSFAYLVTLTLASQFVESLFVGNISSGSIFMCFLLTYVTHVMLLSLISDMYHVLKFASEKVNSVNH</sequence>
<proteinExistence type="predicted"/>
<feature type="transmembrane region" description="Helical" evidence="1">
    <location>
        <begin position="52"/>
        <end position="75"/>
    </location>
</feature>
<keyword evidence="1" id="KW-0472">Membrane</keyword>
<evidence type="ECO:0000313" key="3">
    <source>
        <dbReference type="Proteomes" id="UP000784294"/>
    </source>
</evidence>
<feature type="transmembrane region" description="Helical" evidence="1">
    <location>
        <begin position="6"/>
        <end position="32"/>
    </location>
</feature>
<keyword evidence="1" id="KW-0812">Transmembrane</keyword>
<comment type="caution">
    <text evidence="2">The sequence shown here is derived from an EMBL/GenBank/DDBJ whole genome shotgun (WGS) entry which is preliminary data.</text>
</comment>
<evidence type="ECO:0000313" key="2">
    <source>
        <dbReference type="EMBL" id="VEL13997.1"/>
    </source>
</evidence>
<dbReference type="EMBL" id="CAAALY010019648">
    <property type="protein sequence ID" value="VEL13997.1"/>
    <property type="molecule type" value="Genomic_DNA"/>
</dbReference>
<dbReference type="Proteomes" id="UP000784294">
    <property type="component" value="Unassembled WGS sequence"/>
</dbReference>
<accession>A0A448WKG8</accession>
<gene>
    <name evidence="2" type="ORF">PXEA_LOCUS7437</name>
</gene>
<feature type="transmembrane region" description="Helical" evidence="1">
    <location>
        <begin position="87"/>
        <end position="106"/>
    </location>
</feature>
<protein>
    <submittedName>
        <fullName evidence="2">Uncharacterized protein</fullName>
    </submittedName>
</protein>
<dbReference type="AlphaFoldDB" id="A0A448WKG8"/>
<name>A0A448WKG8_9PLAT</name>